<dbReference type="Proteomes" id="UP000230802">
    <property type="component" value="Unassembled WGS sequence"/>
</dbReference>
<gene>
    <name evidence="1" type="ORF">COW96_01315</name>
</gene>
<dbReference type="AlphaFoldDB" id="A0A2H0C416"/>
<organism evidence="1 2">
    <name type="scientific">Candidatus Roizmanbacteria bacterium CG22_combo_CG10-13_8_21_14_all_33_16</name>
    <dbReference type="NCBI Taxonomy" id="1974859"/>
    <lineage>
        <taxon>Bacteria</taxon>
        <taxon>Candidatus Roizmaniibacteriota</taxon>
    </lineage>
</organism>
<sequence length="67" mass="7461">GKLKENILGSISGSDKLHFGQENFSENRMSFELLFDKTTSPSERESDCSTTGLSLEIKFATKILSFI</sequence>
<evidence type="ECO:0000313" key="1">
    <source>
        <dbReference type="EMBL" id="PIP64656.1"/>
    </source>
</evidence>
<comment type="caution">
    <text evidence="1">The sequence shown here is derived from an EMBL/GenBank/DDBJ whole genome shotgun (WGS) entry which is preliminary data.</text>
</comment>
<evidence type="ECO:0000313" key="2">
    <source>
        <dbReference type="Proteomes" id="UP000230802"/>
    </source>
</evidence>
<protein>
    <submittedName>
        <fullName evidence="1">Uncharacterized protein</fullName>
    </submittedName>
</protein>
<name>A0A2H0C416_9BACT</name>
<proteinExistence type="predicted"/>
<dbReference type="EMBL" id="PCTD01000055">
    <property type="protein sequence ID" value="PIP64656.1"/>
    <property type="molecule type" value="Genomic_DNA"/>
</dbReference>
<accession>A0A2H0C416</accession>
<feature type="non-terminal residue" evidence="1">
    <location>
        <position position="1"/>
    </location>
</feature>
<reference evidence="1 2" key="1">
    <citation type="submission" date="2017-09" db="EMBL/GenBank/DDBJ databases">
        <title>Depth-based differentiation of microbial function through sediment-hosted aquifers and enrichment of novel symbionts in the deep terrestrial subsurface.</title>
        <authorList>
            <person name="Probst A.J."/>
            <person name="Ladd B."/>
            <person name="Jarett J.K."/>
            <person name="Geller-Mcgrath D.E."/>
            <person name="Sieber C.M."/>
            <person name="Emerson J.B."/>
            <person name="Anantharaman K."/>
            <person name="Thomas B.C."/>
            <person name="Malmstrom R."/>
            <person name="Stieglmeier M."/>
            <person name="Klingl A."/>
            <person name="Woyke T."/>
            <person name="Ryan C.M."/>
            <person name="Banfield J.F."/>
        </authorList>
    </citation>
    <scope>NUCLEOTIDE SEQUENCE [LARGE SCALE GENOMIC DNA]</scope>
    <source>
        <strain evidence="1">CG22_combo_CG10-13_8_21_14_all_33_16</strain>
    </source>
</reference>